<accession>A0A517QWJ3</accession>
<dbReference type="AlphaFoldDB" id="A0A517QWJ3"/>
<evidence type="ECO:0000313" key="2">
    <source>
        <dbReference type="Proteomes" id="UP000317318"/>
    </source>
</evidence>
<evidence type="ECO:0000313" key="1">
    <source>
        <dbReference type="EMBL" id="QDT36036.1"/>
    </source>
</evidence>
<sequence length="313" mass="34637">MTATQTAEPSEGLLLPGLDGTNPLGFLAAVGLLRVVSEIGARDMVRLCWESARGTWLPRLTGHGIASVDFPNVVTDQLKNMPRDCWVIDKKLPFDRLKFREHLIKKQHAASGESRVAADLLAALGVDIASKGGSAFIDTALRMVRSGDAQGQGFLHYAHEIIQQATLEEVRHALFERWVFRPAGSPLRLAPEEAKSYAYRADDPKTEKPESVRGANFLALVGLPFFPIVPRPSSAATVGFRKTAKRNDPAFVWPIWNRPLSASLVKSLLTLSWPTTDDGRREATERGISAVYQSDQFRPSTYYKNFTPARRIV</sequence>
<keyword evidence="2" id="KW-1185">Reference proteome</keyword>
<reference evidence="1 2" key="1">
    <citation type="submission" date="2019-02" db="EMBL/GenBank/DDBJ databases">
        <title>Deep-cultivation of Planctomycetes and their phenomic and genomic characterization uncovers novel biology.</title>
        <authorList>
            <person name="Wiegand S."/>
            <person name="Jogler M."/>
            <person name="Boedeker C."/>
            <person name="Pinto D."/>
            <person name="Vollmers J."/>
            <person name="Rivas-Marin E."/>
            <person name="Kohn T."/>
            <person name="Peeters S.H."/>
            <person name="Heuer A."/>
            <person name="Rast P."/>
            <person name="Oberbeckmann S."/>
            <person name="Bunk B."/>
            <person name="Jeske O."/>
            <person name="Meyerdierks A."/>
            <person name="Storesund J.E."/>
            <person name="Kallscheuer N."/>
            <person name="Luecker S."/>
            <person name="Lage O.M."/>
            <person name="Pohl T."/>
            <person name="Merkel B.J."/>
            <person name="Hornburger P."/>
            <person name="Mueller R.-W."/>
            <person name="Bruemmer F."/>
            <person name="Labrenz M."/>
            <person name="Spormann A.M."/>
            <person name="Op den Camp H."/>
            <person name="Overmann J."/>
            <person name="Amann R."/>
            <person name="Jetten M.S.M."/>
            <person name="Mascher T."/>
            <person name="Medema M.H."/>
            <person name="Devos D.P."/>
            <person name="Kaster A.-K."/>
            <person name="Ovreas L."/>
            <person name="Rohde M."/>
            <person name="Galperin M.Y."/>
            <person name="Jogler C."/>
        </authorList>
    </citation>
    <scope>NUCLEOTIDE SEQUENCE [LARGE SCALE GENOMIC DNA]</scope>
    <source>
        <strain evidence="1 2">Pan189</strain>
    </source>
</reference>
<organism evidence="1 2">
    <name type="scientific">Stratiformator vulcanicus</name>
    <dbReference type="NCBI Taxonomy" id="2527980"/>
    <lineage>
        <taxon>Bacteria</taxon>
        <taxon>Pseudomonadati</taxon>
        <taxon>Planctomycetota</taxon>
        <taxon>Planctomycetia</taxon>
        <taxon>Planctomycetales</taxon>
        <taxon>Planctomycetaceae</taxon>
        <taxon>Stratiformator</taxon>
    </lineage>
</organism>
<dbReference type="Proteomes" id="UP000317318">
    <property type="component" value="Chromosome"/>
</dbReference>
<name>A0A517QWJ3_9PLAN</name>
<gene>
    <name evidence="1" type="ORF">Pan189_03910</name>
</gene>
<dbReference type="RefSeq" id="WP_145362271.1">
    <property type="nucleotide sequence ID" value="NZ_CP036268.1"/>
</dbReference>
<protein>
    <submittedName>
        <fullName evidence="1">Uncharacterized protein</fullName>
    </submittedName>
</protein>
<proteinExistence type="predicted"/>
<dbReference type="KEGG" id="svp:Pan189_03910"/>
<dbReference type="OrthoDB" id="285658at2"/>
<dbReference type="EMBL" id="CP036268">
    <property type="protein sequence ID" value="QDT36036.1"/>
    <property type="molecule type" value="Genomic_DNA"/>
</dbReference>